<reference evidence="6" key="1">
    <citation type="submission" date="2025-08" db="UniProtKB">
        <authorList>
            <consortium name="RefSeq"/>
        </authorList>
    </citation>
    <scope>IDENTIFICATION</scope>
    <source>
        <tissue evidence="6">Seedling</tissue>
    </source>
</reference>
<dbReference type="GO" id="GO:0000160">
    <property type="term" value="P:phosphorelay signal transduction system"/>
    <property type="evidence" value="ECO:0007669"/>
    <property type="project" value="UniProtKB-UniRule"/>
</dbReference>
<dbReference type="InterPro" id="IPR036641">
    <property type="entry name" value="HPT_dom_sf"/>
</dbReference>
<accession>A0A6P4A4P3</accession>
<dbReference type="GO" id="GO:0009927">
    <property type="term" value="F:histidine phosphotransfer kinase activity"/>
    <property type="evidence" value="ECO:0007669"/>
    <property type="project" value="UniProtKB-UniRule"/>
</dbReference>
<feature type="domain" description="HPt" evidence="4">
    <location>
        <begin position="45"/>
        <end position="161"/>
    </location>
</feature>
<evidence type="ECO:0000313" key="5">
    <source>
        <dbReference type="Proteomes" id="UP001652623"/>
    </source>
</evidence>
<dbReference type="GO" id="GO:0005634">
    <property type="term" value="C:nucleus"/>
    <property type="evidence" value="ECO:0007669"/>
    <property type="project" value="UniProtKB-SubCell"/>
</dbReference>
<comment type="function">
    <text evidence="3">Functions as a two-component phosphorelay mediators between cytokinin sensor histidine kinases and response regulators (B-type ARRs). Plays an important role in propagating cytokinin signal transduction.</text>
</comment>
<dbReference type="GO" id="GO:0005829">
    <property type="term" value="C:cytosol"/>
    <property type="evidence" value="ECO:0007669"/>
    <property type="project" value="UniProtKB-SubCell"/>
</dbReference>
<evidence type="ECO:0000313" key="6">
    <source>
        <dbReference type="RefSeq" id="XP_015888334.1"/>
    </source>
</evidence>
<sequence>MEVGQMQRQWVDYTKSLFLEGFLDGQFLQLQQLQDESNPDFVVEVVYLFFEDSEKLLNDLTRALHSMLFWLATFECFMKVCCFWGFRFLCIFFPPSYRDQPSVDFKKVDAHVHQFKGSSSSIGASRVRNACIAFRNFCEEQNIEGCLGCLQQVKQEYYLVKNKLETLFRLEQQIVAAGGSIPMTELSF</sequence>
<dbReference type="PANTHER" id="PTHR28242">
    <property type="entry name" value="PHOSPHORELAY INTERMEDIATE PROTEIN YPD1"/>
    <property type="match status" value="1"/>
</dbReference>
<organism evidence="5 6">
    <name type="scientific">Ziziphus jujuba</name>
    <name type="common">Chinese jujube</name>
    <name type="synonym">Ziziphus sativa</name>
    <dbReference type="NCBI Taxonomy" id="326968"/>
    <lineage>
        <taxon>Eukaryota</taxon>
        <taxon>Viridiplantae</taxon>
        <taxon>Streptophyta</taxon>
        <taxon>Embryophyta</taxon>
        <taxon>Tracheophyta</taxon>
        <taxon>Spermatophyta</taxon>
        <taxon>Magnoliopsida</taxon>
        <taxon>eudicotyledons</taxon>
        <taxon>Gunneridae</taxon>
        <taxon>Pentapetalae</taxon>
        <taxon>rosids</taxon>
        <taxon>fabids</taxon>
        <taxon>Rosales</taxon>
        <taxon>Rhamnaceae</taxon>
        <taxon>Paliureae</taxon>
        <taxon>Ziziphus</taxon>
    </lineage>
</organism>
<dbReference type="SUPFAM" id="SSF47226">
    <property type="entry name" value="Histidine-containing phosphotransfer domain, HPT domain"/>
    <property type="match status" value="1"/>
</dbReference>
<dbReference type="GeneID" id="107423312"/>
<comment type="domain">
    <text evidence="3">Histidine-containing phosphotransfer domain (HPt) contains an active histidine that mediates the phosphotransfer.</text>
</comment>
<dbReference type="GO" id="GO:0009736">
    <property type="term" value="P:cytokinin-activated signaling pathway"/>
    <property type="evidence" value="ECO:0007669"/>
    <property type="project" value="UniProtKB-KW"/>
</dbReference>
<name>A0A6P4A4P3_ZIZJJ</name>
<dbReference type="CDD" id="cd00088">
    <property type="entry name" value="HPT"/>
    <property type="match status" value="1"/>
</dbReference>
<proteinExistence type="predicted"/>
<dbReference type="PANTHER" id="PTHR28242:SF5">
    <property type="entry name" value="HISTIDINE-CONTAINING PHOSPHOTRANSFER PROTEIN 1"/>
    <property type="match status" value="1"/>
</dbReference>
<dbReference type="Gene3D" id="1.20.120.160">
    <property type="entry name" value="HPT domain"/>
    <property type="match status" value="1"/>
</dbReference>
<dbReference type="FunCoup" id="A0A6P4A4P3">
    <property type="interactions" value="169"/>
</dbReference>
<dbReference type="InParanoid" id="A0A6P4A4P3"/>
<dbReference type="InterPro" id="IPR008207">
    <property type="entry name" value="Sig_transdc_His_kin_Hpt_dom"/>
</dbReference>
<dbReference type="Proteomes" id="UP001652623">
    <property type="component" value="Chromosome 3"/>
</dbReference>
<evidence type="ECO:0000256" key="1">
    <source>
        <dbReference type="ARBA" id="ARBA00022864"/>
    </source>
</evidence>
<dbReference type="RefSeq" id="XP_015888334.1">
    <property type="nucleotide sequence ID" value="XM_016032848.4"/>
</dbReference>
<keyword evidence="2 3" id="KW-0902">Two-component regulatory system</keyword>
<evidence type="ECO:0000256" key="3">
    <source>
        <dbReference type="RuleBase" id="RU369004"/>
    </source>
</evidence>
<keyword evidence="1 3" id="KW-0932">Cytokinin signaling pathway</keyword>
<dbReference type="InterPro" id="IPR045871">
    <property type="entry name" value="AHP1-5/YPD1"/>
</dbReference>
<keyword evidence="5" id="KW-1185">Reference proteome</keyword>
<comment type="subcellular location">
    <subcellularLocation>
        <location evidence="3">Cytoplasm</location>
        <location evidence="3">Cytosol</location>
    </subcellularLocation>
    <subcellularLocation>
        <location evidence="3">Nucleus</location>
    </subcellularLocation>
</comment>
<evidence type="ECO:0000256" key="2">
    <source>
        <dbReference type="ARBA" id="ARBA00023012"/>
    </source>
</evidence>
<evidence type="ECO:0000259" key="4">
    <source>
        <dbReference type="Pfam" id="PF01627"/>
    </source>
</evidence>
<protein>
    <recommendedName>
        <fullName evidence="3">Histidine-containing phosphotransfer protein</fullName>
    </recommendedName>
</protein>
<dbReference type="AlphaFoldDB" id="A0A6P4A4P3"/>
<dbReference type="KEGG" id="zju:107423312"/>
<dbReference type="Pfam" id="PF01627">
    <property type="entry name" value="Hpt"/>
    <property type="match status" value="1"/>
</dbReference>
<gene>
    <name evidence="6" type="primary">LOC107423312</name>
</gene>
<dbReference type="GO" id="GO:0043424">
    <property type="term" value="F:protein histidine kinase binding"/>
    <property type="evidence" value="ECO:0007669"/>
    <property type="project" value="UniProtKB-UniRule"/>
</dbReference>